<feature type="transmembrane region" description="Helical" evidence="1">
    <location>
        <begin position="49"/>
        <end position="67"/>
    </location>
</feature>
<evidence type="ECO:0000256" key="1">
    <source>
        <dbReference type="SAM" id="Phobius"/>
    </source>
</evidence>
<keyword evidence="1" id="KW-0812">Transmembrane</keyword>
<feature type="transmembrane region" description="Helical" evidence="1">
    <location>
        <begin position="151"/>
        <end position="169"/>
    </location>
</feature>
<keyword evidence="1" id="KW-0472">Membrane</keyword>
<feature type="transmembrane region" description="Helical" evidence="1">
    <location>
        <begin position="73"/>
        <end position="95"/>
    </location>
</feature>
<organism evidence="2 3">
    <name type="scientific">Bradyrhizobium jicamae</name>
    <dbReference type="NCBI Taxonomy" id="280332"/>
    <lineage>
        <taxon>Bacteria</taxon>
        <taxon>Pseudomonadati</taxon>
        <taxon>Pseudomonadota</taxon>
        <taxon>Alphaproteobacteria</taxon>
        <taxon>Hyphomicrobiales</taxon>
        <taxon>Nitrobacteraceae</taxon>
        <taxon>Bradyrhizobium</taxon>
    </lineage>
</organism>
<accession>A0ABS5FRU9</accession>
<protein>
    <recommendedName>
        <fullName evidence="4">Ketosynthase</fullName>
    </recommendedName>
</protein>
<keyword evidence="3" id="KW-1185">Reference proteome</keyword>
<dbReference type="Proteomes" id="UP001315278">
    <property type="component" value="Unassembled WGS sequence"/>
</dbReference>
<name>A0ABS5FRU9_9BRAD</name>
<evidence type="ECO:0000313" key="2">
    <source>
        <dbReference type="EMBL" id="MBR0799527.1"/>
    </source>
</evidence>
<dbReference type="EMBL" id="JAFCJH010000040">
    <property type="protein sequence ID" value="MBR0799527.1"/>
    <property type="molecule type" value="Genomic_DNA"/>
</dbReference>
<evidence type="ECO:0008006" key="4">
    <source>
        <dbReference type="Google" id="ProtNLM"/>
    </source>
</evidence>
<proteinExistence type="predicted"/>
<feature type="transmembrane region" description="Helical" evidence="1">
    <location>
        <begin position="124"/>
        <end position="145"/>
    </location>
</feature>
<dbReference type="RefSeq" id="WP_212494309.1">
    <property type="nucleotide sequence ID" value="NZ_JAFCJH010000040.1"/>
</dbReference>
<evidence type="ECO:0000313" key="3">
    <source>
        <dbReference type="Proteomes" id="UP001315278"/>
    </source>
</evidence>
<keyword evidence="1" id="KW-1133">Transmembrane helix</keyword>
<sequence length="191" mass="20712">MTIFLILAPYGVLAALLLLTSATVSLLCATIICLGVIALDIARGRTIKILGIGSAVVFTAVGLYLTFVDPTLSTMAIRVTVDSGILLVSLLSILLRHPFTRQYAIEMVDAETARLPSFNHVNYLIAWAWIGASLLMLLGNVTLLYVPGLPLWTGLLVAFAARNSAVYFTRWYPDYRRAKYGTPPANALPSP</sequence>
<reference evidence="3" key="1">
    <citation type="journal article" date="2021" name="ISME J.">
        <title>Evolutionary origin and ecological implication of a unique nif island in free-living Bradyrhizobium lineages.</title>
        <authorList>
            <person name="Tao J."/>
        </authorList>
    </citation>
    <scope>NUCLEOTIDE SEQUENCE [LARGE SCALE GENOMIC DNA]</scope>
    <source>
        <strain evidence="3">SZCCT0434</strain>
    </source>
</reference>
<gene>
    <name evidence="2" type="ORF">JQ615_29565</name>
</gene>
<comment type="caution">
    <text evidence="2">The sequence shown here is derived from an EMBL/GenBank/DDBJ whole genome shotgun (WGS) entry which is preliminary data.</text>
</comment>
<feature type="transmembrane region" description="Helical" evidence="1">
    <location>
        <begin position="12"/>
        <end position="37"/>
    </location>
</feature>